<evidence type="ECO:0000256" key="3">
    <source>
        <dbReference type="PROSITE-ProRule" id="PRU00023"/>
    </source>
</evidence>
<evidence type="ECO:0000256" key="1">
    <source>
        <dbReference type="ARBA" id="ARBA00022737"/>
    </source>
</evidence>
<evidence type="ECO:0000256" key="5">
    <source>
        <dbReference type="SAM" id="MobiDB-lite"/>
    </source>
</evidence>
<feature type="repeat" description="ANK" evidence="3">
    <location>
        <begin position="1229"/>
        <end position="1261"/>
    </location>
</feature>
<evidence type="ECO:0000256" key="4">
    <source>
        <dbReference type="SAM" id="Coils"/>
    </source>
</evidence>
<dbReference type="PROSITE" id="PS50088">
    <property type="entry name" value="ANK_REPEAT"/>
    <property type="match status" value="2"/>
</dbReference>
<keyword evidence="6" id="KW-0472">Membrane</keyword>
<keyword evidence="6" id="KW-0812">Transmembrane</keyword>
<proteinExistence type="predicted"/>
<evidence type="ECO:0000256" key="6">
    <source>
        <dbReference type="SAM" id="Phobius"/>
    </source>
</evidence>
<feature type="repeat" description="ANK" evidence="3">
    <location>
        <begin position="1262"/>
        <end position="1294"/>
    </location>
</feature>
<keyword evidence="2 3" id="KW-0040">ANK repeat</keyword>
<dbReference type="PANTHER" id="PTHR24171">
    <property type="entry name" value="ANKYRIN REPEAT DOMAIN-CONTAINING PROTEIN 39-RELATED"/>
    <property type="match status" value="1"/>
</dbReference>
<dbReference type="EMBL" id="CAJNIZ010031079">
    <property type="protein sequence ID" value="CAE7527793.1"/>
    <property type="molecule type" value="Genomic_DNA"/>
</dbReference>
<dbReference type="SUPFAM" id="SSF48403">
    <property type="entry name" value="Ankyrin repeat"/>
    <property type="match status" value="1"/>
</dbReference>
<dbReference type="InterPro" id="IPR013946">
    <property type="entry name" value="NCA2-like"/>
</dbReference>
<feature type="transmembrane region" description="Helical" evidence="6">
    <location>
        <begin position="559"/>
        <end position="583"/>
    </location>
</feature>
<feature type="coiled-coil region" evidence="4">
    <location>
        <begin position="1162"/>
        <end position="1194"/>
    </location>
</feature>
<dbReference type="Pfam" id="PF08637">
    <property type="entry name" value="NCA2"/>
    <property type="match status" value="1"/>
</dbReference>
<dbReference type="Pfam" id="PF12796">
    <property type="entry name" value="Ank_2"/>
    <property type="match status" value="1"/>
</dbReference>
<dbReference type="SMART" id="SM00248">
    <property type="entry name" value="ANK"/>
    <property type="match status" value="2"/>
</dbReference>
<protein>
    <submittedName>
        <fullName evidence="7">IQANK1 protein</fullName>
    </submittedName>
</protein>
<dbReference type="PROSITE" id="PS50297">
    <property type="entry name" value="ANK_REP_REGION"/>
    <property type="match status" value="2"/>
</dbReference>
<feature type="coiled-coil region" evidence="4">
    <location>
        <begin position="1360"/>
        <end position="1423"/>
    </location>
</feature>
<keyword evidence="1" id="KW-0677">Repeat</keyword>
<keyword evidence="6" id="KW-1133">Transmembrane helix</keyword>
<feature type="coiled-coil region" evidence="4">
    <location>
        <begin position="793"/>
        <end position="837"/>
    </location>
</feature>
<keyword evidence="4" id="KW-0175">Coiled coil</keyword>
<accession>A0A812TMB7</accession>
<feature type="transmembrane region" description="Helical" evidence="6">
    <location>
        <begin position="443"/>
        <end position="462"/>
    </location>
</feature>
<comment type="caution">
    <text evidence="7">The sequence shown here is derived from an EMBL/GenBank/DDBJ whole genome shotgun (WGS) entry which is preliminary data.</text>
</comment>
<dbReference type="Proteomes" id="UP000649617">
    <property type="component" value="Unassembled WGS sequence"/>
</dbReference>
<name>A0A812TMB7_SYMPI</name>
<evidence type="ECO:0000313" key="7">
    <source>
        <dbReference type="EMBL" id="CAE7527793.1"/>
    </source>
</evidence>
<dbReference type="InterPro" id="IPR002110">
    <property type="entry name" value="Ankyrin_rpt"/>
</dbReference>
<evidence type="ECO:0000313" key="8">
    <source>
        <dbReference type="Proteomes" id="UP000649617"/>
    </source>
</evidence>
<keyword evidence="8" id="KW-1185">Reference proteome</keyword>
<gene>
    <name evidence="7" type="primary">IQANK1</name>
    <name evidence="7" type="ORF">SPIL2461_LOCUS13872</name>
</gene>
<reference evidence="7" key="1">
    <citation type="submission" date="2021-02" db="EMBL/GenBank/DDBJ databases">
        <authorList>
            <person name="Dougan E. K."/>
            <person name="Rhodes N."/>
            <person name="Thang M."/>
            <person name="Chan C."/>
        </authorList>
    </citation>
    <scope>NUCLEOTIDE SEQUENCE</scope>
</reference>
<feature type="region of interest" description="Disordered" evidence="5">
    <location>
        <begin position="871"/>
        <end position="892"/>
    </location>
</feature>
<dbReference type="Gene3D" id="1.25.40.20">
    <property type="entry name" value="Ankyrin repeat-containing domain"/>
    <property type="match status" value="1"/>
</dbReference>
<feature type="non-terminal residue" evidence="7">
    <location>
        <position position="1"/>
    </location>
</feature>
<evidence type="ECO:0000256" key="2">
    <source>
        <dbReference type="ARBA" id="ARBA00023043"/>
    </source>
</evidence>
<dbReference type="InterPro" id="IPR036770">
    <property type="entry name" value="Ankyrin_rpt-contain_sf"/>
</dbReference>
<sequence length="1618" mass="180035">VGRCSVMFHPSQYEGLPFVGRRRLRSFLARWYDDEGEPLSLLRTPAPSPEASKSRDSLESSDGLEEAAFLQDYFQSQEQAYHAMLRFISQVSVHLNYWLDWATPVRRRPRWAHRLGRKLWSSWLVLLGQPQVTLPERCASQFARLNEELCRLLAFIQVSSFELLSSCLDTEAERCQALTKALHSLAWQTRVAAATAAELSSASTRRWLGNARLWDQVRDLEAVSMPDSSNGSSKHSAYSQESLVKKGRLQLQQNNLAFEVMADSMINFMEGNGQMSHIHKWWPLYSGATLGALLLSWRLRLSDRSVRETLAKQAKEVVIQFLREWIVSPIEQVVEALFLRSPKDDLRVQLRDLRAEEETLDRMVSGFAKFARAESHFKSEAGGAGDEELPERYFEWSMTKPISNVITGHLMESCMVQSQKLKVLLYASLYSIDAVMTQLKWDFVMAGVMPMTLLCFSVYWIISGSRRRRQLDFRKKMVRALAEMDRYLNRNIQSLAPRHVSFGIAQQLQRPKRAGQDIAAAGFPSEGGVDLDKAAGGVPSPPQQVCDASMRFVSTFAGLLIYFRTFGRCTMSLLAVLLSAAVAHKIQSPVAVLDDNASDCAAALLQRQADKVEQKAANSPKLKEDVEWRARQMVLLKAQEEAVAQSWSRLLGWFSNEKIQTAMEVPLIRQWHVVSEQLLDRGLTTKDCKDTVRPEAGIMAPYADPGAASSGYGHAHARCLAGTAASLPTTPLILREAGRPAPLESVDSTLASVTPVRYSPSRIEDSYAGLDFAGKVEAAQPAGRELMLEGVWASKLRAAEEEKLELLRKLEAENRRNVELEGERKGLKTSLDRMEKLLSDMAVASLPPQDVRALSPPSLRASFTEASEAIRSRGGREALSPQSAQPHVLSPSRFGWSRVGQRVGSEPSAPRVGPSIGADSQNLGLFVASLWFQWSSQVFRGVQRTACAYLCQLSVNFLHSPDLQVTRDNDRYSFAMLKTTLQLLWSDVMSSAGSGNEAAMSVQRERKKPRYLLAGASACISLDDLYSASLHFVHLQRHLGVFVGEPSAEEARRALARRAALAAAELLRLGSRVGLPADVWRRVIRTALPLQSFGFEEGFPKLSELAATTGLKHNMGASADISCRRECAALNWALVSCVNEGPLAYTYGRWLRRQDAELAAAVRAAELAALQVERRKAEQERTKQEEKRKKAQKLLSDTKMALEAAFDGDVDALLKLLDSGMPADAANPAGITPLSEAAAAGKEETAQVLLERKANPNSRGEFNRTPLWRAAYSRHSNLVPLLLEAGADPRLRDDEGQTPADVCAQDELCELFAAWDVSRTDELVEDFQDWVAEIQRQEQHRQREAMRYVEEAFEAAVKAYEATQMMLAKAKAQMRNREKEYGMKLAAGHKDAVDACASADAALQRAEAEAASAQRDFDEAQRRRLAAAEAVGAEAQVGPGRLVPVAQLNNVLLRDLGERIAQGGPWPLVLDPGDVAQKLIQYSGSSLLNFFRSGDMEPERIRIALLNMIRGGGVLAVDLHGFGAGVGLELLSQPFENVRENLFQDLCSRTLLQAAKGKRMPEFYDLVRKEERQERFKAQMFDDKMIARFKFMVLTSTELPHKELLEHFDVIRVVHASA</sequence>
<dbReference type="OrthoDB" id="413313at2759"/>
<organism evidence="7 8">
    <name type="scientific">Symbiodinium pilosum</name>
    <name type="common">Dinoflagellate</name>
    <dbReference type="NCBI Taxonomy" id="2952"/>
    <lineage>
        <taxon>Eukaryota</taxon>
        <taxon>Sar</taxon>
        <taxon>Alveolata</taxon>
        <taxon>Dinophyceae</taxon>
        <taxon>Suessiales</taxon>
        <taxon>Symbiodiniaceae</taxon>
        <taxon>Symbiodinium</taxon>
    </lineage>
</organism>